<dbReference type="PANTHER" id="PTHR33164:SF99">
    <property type="entry name" value="MARR FAMILY REGULATORY PROTEIN"/>
    <property type="match status" value="1"/>
</dbReference>
<dbReference type="SUPFAM" id="SSF46785">
    <property type="entry name" value="Winged helix' DNA-binding domain"/>
    <property type="match status" value="1"/>
</dbReference>
<sequence length="177" mass="19598">MPWEHTEAECRAAQAAFGTAPDAAAGHWHFTEAEFTAWRGLLHGSLAIYDELNRNLESNCGISLGEYEVLVHLVEARGHRLRMAQLAETVSFSRSRLTNTISRMEKRGLVTRGSCASDGRGVIAMLTRAGADFLAEVAPVHLRAVRERLVERLSEQQLSQLAEIMETLVPGSTRPHH</sequence>
<organism evidence="2 3">
    <name type="scientific">Buchananella hordeovulneris</name>
    <dbReference type="NCBI Taxonomy" id="52770"/>
    <lineage>
        <taxon>Bacteria</taxon>
        <taxon>Bacillati</taxon>
        <taxon>Actinomycetota</taxon>
        <taxon>Actinomycetes</taxon>
        <taxon>Actinomycetales</taxon>
        <taxon>Actinomycetaceae</taxon>
        <taxon>Buchananella</taxon>
    </lineage>
</organism>
<dbReference type="InterPro" id="IPR000835">
    <property type="entry name" value="HTH_MarR-typ"/>
</dbReference>
<dbReference type="InterPro" id="IPR036388">
    <property type="entry name" value="WH-like_DNA-bd_sf"/>
</dbReference>
<dbReference type="SMART" id="SM00347">
    <property type="entry name" value="HTH_MARR"/>
    <property type="match status" value="1"/>
</dbReference>
<dbReference type="InterPro" id="IPR039422">
    <property type="entry name" value="MarR/SlyA-like"/>
</dbReference>
<dbReference type="Pfam" id="PF12802">
    <property type="entry name" value="MarR_2"/>
    <property type="match status" value="1"/>
</dbReference>
<evidence type="ECO:0000259" key="1">
    <source>
        <dbReference type="PROSITE" id="PS50995"/>
    </source>
</evidence>
<feature type="domain" description="HTH marR-type" evidence="1">
    <location>
        <begin position="34"/>
        <end position="170"/>
    </location>
</feature>
<dbReference type="InParanoid" id="A0A1Q5PZ10"/>
<dbReference type="GO" id="GO:0003700">
    <property type="term" value="F:DNA-binding transcription factor activity"/>
    <property type="evidence" value="ECO:0007669"/>
    <property type="project" value="InterPro"/>
</dbReference>
<accession>A0A1Q5PZ10</accession>
<dbReference type="Proteomes" id="UP000185612">
    <property type="component" value="Unassembled WGS sequence"/>
</dbReference>
<dbReference type="PRINTS" id="PR00598">
    <property type="entry name" value="HTHMARR"/>
</dbReference>
<dbReference type="AlphaFoldDB" id="A0A1Q5PZ10"/>
<comment type="caution">
    <text evidence="2">The sequence shown here is derived from an EMBL/GenBank/DDBJ whole genome shotgun (WGS) entry which is preliminary data.</text>
</comment>
<proteinExistence type="predicted"/>
<dbReference type="PROSITE" id="PS50995">
    <property type="entry name" value="HTH_MARR_2"/>
    <property type="match status" value="1"/>
</dbReference>
<dbReference type="InterPro" id="IPR036390">
    <property type="entry name" value="WH_DNA-bd_sf"/>
</dbReference>
<dbReference type="EMBL" id="MQVS01000001">
    <property type="protein sequence ID" value="OKL52868.1"/>
    <property type="molecule type" value="Genomic_DNA"/>
</dbReference>
<dbReference type="Gene3D" id="1.10.10.10">
    <property type="entry name" value="Winged helix-like DNA-binding domain superfamily/Winged helix DNA-binding domain"/>
    <property type="match status" value="1"/>
</dbReference>
<dbReference type="PANTHER" id="PTHR33164">
    <property type="entry name" value="TRANSCRIPTIONAL REGULATOR, MARR FAMILY"/>
    <property type="match status" value="1"/>
</dbReference>
<evidence type="ECO:0000313" key="2">
    <source>
        <dbReference type="EMBL" id="OKL52868.1"/>
    </source>
</evidence>
<gene>
    <name evidence="2" type="ORF">BSZ40_00570</name>
</gene>
<dbReference type="GO" id="GO:0006950">
    <property type="term" value="P:response to stress"/>
    <property type="evidence" value="ECO:0007669"/>
    <property type="project" value="TreeGrafter"/>
</dbReference>
<reference evidence="3" key="1">
    <citation type="submission" date="2016-12" db="EMBL/GenBank/DDBJ databases">
        <authorList>
            <person name="Meng X."/>
        </authorList>
    </citation>
    <scope>NUCLEOTIDE SEQUENCE [LARGE SCALE GENOMIC DNA]</scope>
    <source>
        <strain evidence="3">DSM 20732</strain>
    </source>
</reference>
<keyword evidence="3" id="KW-1185">Reference proteome</keyword>
<name>A0A1Q5PZ10_9ACTO</name>
<dbReference type="STRING" id="52770.BSZ40_00570"/>
<protein>
    <recommendedName>
        <fullName evidence="1">HTH marR-type domain-containing protein</fullName>
    </recommendedName>
</protein>
<evidence type="ECO:0000313" key="3">
    <source>
        <dbReference type="Proteomes" id="UP000185612"/>
    </source>
</evidence>